<organism evidence="17 18">
    <name type="scientific">Vibrio hangzhouensis</name>
    <dbReference type="NCBI Taxonomy" id="462991"/>
    <lineage>
        <taxon>Bacteria</taxon>
        <taxon>Pseudomonadati</taxon>
        <taxon>Pseudomonadota</taxon>
        <taxon>Gammaproteobacteria</taxon>
        <taxon>Vibrionales</taxon>
        <taxon>Vibrionaceae</taxon>
        <taxon>Vibrio</taxon>
    </lineage>
</organism>
<dbReference type="EMBL" id="FNVG01000017">
    <property type="protein sequence ID" value="SEG51386.1"/>
    <property type="molecule type" value="Genomic_DNA"/>
</dbReference>
<comment type="subcellular location">
    <subcellularLocation>
        <location evidence="1 11 12">Cell outer membrane</location>
        <topology evidence="1 11 12">Multi-pass membrane protein</topology>
    </subcellularLocation>
</comment>
<evidence type="ECO:0000256" key="7">
    <source>
        <dbReference type="ARBA" id="ARBA00023077"/>
    </source>
</evidence>
<dbReference type="InterPro" id="IPR039426">
    <property type="entry name" value="TonB-dep_rcpt-like"/>
</dbReference>
<keyword evidence="10 11" id="KW-0998">Cell outer membrane</keyword>
<dbReference type="InterPro" id="IPR036942">
    <property type="entry name" value="Beta-barrel_TonB_sf"/>
</dbReference>
<dbReference type="PANTHER" id="PTHR30069:SF53">
    <property type="entry name" value="COLICIN I RECEPTOR-RELATED"/>
    <property type="match status" value="1"/>
</dbReference>
<evidence type="ECO:0000256" key="4">
    <source>
        <dbReference type="ARBA" id="ARBA00022692"/>
    </source>
</evidence>
<evidence type="ECO:0000256" key="8">
    <source>
        <dbReference type="ARBA" id="ARBA00023114"/>
    </source>
</evidence>
<keyword evidence="3 11" id="KW-1134">Transmembrane beta strand</keyword>
<keyword evidence="6 11" id="KW-0406">Ion transport</keyword>
<dbReference type="Proteomes" id="UP000236721">
    <property type="component" value="Unassembled WGS sequence"/>
</dbReference>
<evidence type="ECO:0000313" key="17">
    <source>
        <dbReference type="EMBL" id="SEG51386.1"/>
    </source>
</evidence>
<name>A0A1H6AU43_9VIBR</name>
<evidence type="ECO:0000256" key="13">
    <source>
        <dbReference type="PROSITE-ProRule" id="PRU10143"/>
    </source>
</evidence>
<evidence type="ECO:0000256" key="3">
    <source>
        <dbReference type="ARBA" id="ARBA00022452"/>
    </source>
</evidence>
<dbReference type="GO" id="GO:0006811">
    <property type="term" value="P:monoatomic ion transport"/>
    <property type="evidence" value="ECO:0007669"/>
    <property type="project" value="UniProtKB-KW"/>
</dbReference>
<comment type="similarity">
    <text evidence="11">Belongs to the TonB-dependent receptor family. BtuB (TC 1.B.14.3.1) subfamily.</text>
</comment>
<feature type="short sequence motif" description="TonB box" evidence="13">
    <location>
        <begin position="38"/>
        <end position="44"/>
    </location>
</feature>
<gene>
    <name evidence="11" type="primary">btuB</name>
    <name evidence="17" type="ORF">SAMN04488244_1175</name>
</gene>
<keyword evidence="2 11" id="KW-0813">Transport</keyword>
<dbReference type="GO" id="GO:0046930">
    <property type="term" value="C:pore complex"/>
    <property type="evidence" value="ECO:0007669"/>
    <property type="project" value="UniProtKB-KW"/>
</dbReference>
<feature type="domain" description="TonB-dependent receptor-like beta-barrel" evidence="15">
    <location>
        <begin position="187"/>
        <end position="590"/>
    </location>
</feature>
<evidence type="ECO:0000256" key="11">
    <source>
        <dbReference type="HAMAP-Rule" id="MF_01531"/>
    </source>
</evidence>
<evidence type="ECO:0000259" key="16">
    <source>
        <dbReference type="Pfam" id="PF07715"/>
    </source>
</evidence>
<dbReference type="RefSeq" id="WP_103881358.1">
    <property type="nucleotide sequence ID" value="NZ_FNVG01000017.1"/>
</dbReference>
<dbReference type="PANTHER" id="PTHR30069">
    <property type="entry name" value="TONB-DEPENDENT OUTER MEMBRANE RECEPTOR"/>
    <property type="match status" value="1"/>
</dbReference>
<proteinExistence type="inferred from homology"/>
<dbReference type="GO" id="GO:0009279">
    <property type="term" value="C:cell outer membrane"/>
    <property type="evidence" value="ECO:0007669"/>
    <property type="project" value="UniProtKB-SubCell"/>
</dbReference>
<evidence type="ECO:0000256" key="6">
    <source>
        <dbReference type="ARBA" id="ARBA00023065"/>
    </source>
</evidence>
<evidence type="ECO:0000256" key="2">
    <source>
        <dbReference type="ARBA" id="ARBA00022448"/>
    </source>
</evidence>
<keyword evidence="8 11" id="KW-0626">Porin</keyword>
<evidence type="ECO:0000259" key="15">
    <source>
        <dbReference type="Pfam" id="PF00593"/>
    </source>
</evidence>
<feature type="chain" id="PRO_5011803478" description="Vitamin B12 transporter BtuB" evidence="11">
    <location>
        <begin position="24"/>
        <end position="616"/>
    </location>
</feature>
<dbReference type="Pfam" id="PF00593">
    <property type="entry name" value="TonB_dep_Rec_b-barrel"/>
    <property type="match status" value="1"/>
</dbReference>
<dbReference type="Pfam" id="PF07715">
    <property type="entry name" value="Plug"/>
    <property type="match status" value="1"/>
</dbReference>
<evidence type="ECO:0000256" key="9">
    <source>
        <dbReference type="ARBA" id="ARBA00023136"/>
    </source>
</evidence>
<dbReference type="SUPFAM" id="SSF56935">
    <property type="entry name" value="Porins"/>
    <property type="match status" value="1"/>
</dbReference>
<dbReference type="GO" id="GO:0015288">
    <property type="term" value="F:porin activity"/>
    <property type="evidence" value="ECO:0007669"/>
    <property type="project" value="UniProtKB-KW"/>
</dbReference>
<comment type="function">
    <text evidence="11">Involved in the active translocation of vitamin B12 (cyanocobalamin) across the outer membrane to the periplasmic space. It derives its energy for transport by interacting with the trans-periplasmic membrane protein TonB.</text>
</comment>
<dbReference type="InterPro" id="IPR012910">
    <property type="entry name" value="Plug_dom"/>
</dbReference>
<evidence type="ECO:0000256" key="10">
    <source>
        <dbReference type="ARBA" id="ARBA00023237"/>
    </source>
</evidence>
<dbReference type="OrthoDB" id="9764669at2"/>
<accession>A0A1H6AU43</accession>
<dbReference type="PROSITE" id="PS52016">
    <property type="entry name" value="TONB_DEPENDENT_REC_3"/>
    <property type="match status" value="1"/>
</dbReference>
<evidence type="ECO:0000256" key="12">
    <source>
        <dbReference type="PROSITE-ProRule" id="PRU01360"/>
    </source>
</evidence>
<keyword evidence="18" id="KW-1185">Reference proteome</keyword>
<dbReference type="InterPro" id="IPR037066">
    <property type="entry name" value="Plug_dom_sf"/>
</dbReference>
<feature type="short sequence motif" description="TonB C-terminal box" evidence="11 14">
    <location>
        <begin position="599"/>
        <end position="616"/>
    </location>
</feature>
<reference evidence="18" key="1">
    <citation type="submission" date="2016-10" db="EMBL/GenBank/DDBJ databases">
        <authorList>
            <person name="Varghese N."/>
            <person name="Submissions S."/>
        </authorList>
    </citation>
    <scope>NUCLEOTIDE SEQUENCE [LARGE SCALE GENOMIC DNA]</scope>
    <source>
        <strain evidence="18">CGMCC 1.7062</strain>
    </source>
</reference>
<dbReference type="Gene3D" id="2.40.170.20">
    <property type="entry name" value="TonB-dependent receptor, beta-barrel domain"/>
    <property type="match status" value="1"/>
</dbReference>
<keyword evidence="5 11" id="KW-0732">Signal</keyword>
<dbReference type="Gene3D" id="2.170.130.10">
    <property type="entry name" value="TonB-dependent receptor, plug domain"/>
    <property type="match status" value="1"/>
</dbReference>
<dbReference type="PROSITE" id="PS01156">
    <property type="entry name" value="TONB_DEPENDENT_REC_2"/>
    <property type="match status" value="1"/>
</dbReference>
<dbReference type="GO" id="GO:0015420">
    <property type="term" value="F:ABC-type vitamin B12 transporter activity"/>
    <property type="evidence" value="ECO:0007669"/>
    <property type="project" value="InterPro"/>
</dbReference>
<evidence type="ECO:0000256" key="1">
    <source>
        <dbReference type="ARBA" id="ARBA00004571"/>
    </source>
</evidence>
<feature type="domain" description="TonB-dependent receptor plug" evidence="16">
    <location>
        <begin position="50"/>
        <end position="156"/>
    </location>
</feature>
<dbReference type="InterPro" id="IPR010916">
    <property type="entry name" value="TonB_box_CS"/>
</dbReference>
<keyword evidence="4 11" id="KW-0812">Transmembrane</keyword>
<sequence precursor="true">MNKSFLAIAVVASLSSYASFSLAEAPGSEEQAHQTHETMVVTANRVEQQLKEVLAPIEVVDREEIEAIQAKSIAEVLRRLPGIQMANQGGVGQNTELYIRGRSSKNTLVLVNGVRIGSATTGSANLSAIPLDGVQRIEVIRGARAAVYGSDAVSGVVNIITTNPNGSASKVKAGFGSFGSYNVGGTLSLGDAKKGWLNLTATHQSSNGYNVQPTSTNPIDADDDGYSSQYLVLDTGKKLNPNWLLKANGYYQKHYVEYDNPWTGVDKTDSDLYSLSVATEYSRENFDSSLALTTNQDKAKSYGQGAAEGTISTNRVAVNWNNNFRVSDALSVLGGVDWYKDNVDNTTNAMTQDSRDNGAVFVGAIYNRGIVSLEGNVRYDDNSAYGNYTTYQLGGGVDITEQLKFVALHGTAFKAPTFNELYWPKQCGPWGCYEGNPDLVPEESDTSEIAVEGAFDFAAIRLAAYRSNVDKMIASNGSTNVNINKAKIEGIEVATQFDTGVIEHQVSYDYLDAKDEATGKDLVRRARHSGKWNAAYAINSWRFDLSYLYQGKRYDDAANTKVLDPYSLVDIAGTYYFDNGVTLGAKVGNLFNEEYETVSGYKTPERNYYVNASYEF</sequence>
<feature type="short sequence motif" description="TonB box" evidence="11">
    <location>
        <begin position="37"/>
        <end position="44"/>
    </location>
</feature>
<dbReference type="InterPro" id="IPR010101">
    <property type="entry name" value="B12_transptr_BtuB"/>
</dbReference>
<dbReference type="AlphaFoldDB" id="A0A1H6AU43"/>
<evidence type="ECO:0000313" key="18">
    <source>
        <dbReference type="Proteomes" id="UP000236721"/>
    </source>
</evidence>
<keyword evidence="7 11" id="KW-0798">TonB box</keyword>
<dbReference type="InterPro" id="IPR010917">
    <property type="entry name" value="TonB_rcpt_CS"/>
</dbReference>
<dbReference type="CDD" id="cd01347">
    <property type="entry name" value="ligand_gated_channel"/>
    <property type="match status" value="1"/>
</dbReference>
<dbReference type="HAMAP" id="MF_01531">
    <property type="entry name" value="BtuB"/>
    <property type="match status" value="1"/>
</dbReference>
<evidence type="ECO:0000256" key="14">
    <source>
        <dbReference type="PROSITE-ProRule" id="PRU10144"/>
    </source>
</evidence>
<protein>
    <recommendedName>
        <fullName evidence="11">Vitamin B12 transporter BtuB</fullName>
    </recommendedName>
    <alternativeName>
        <fullName evidence="11">Cobalamin receptor</fullName>
    </alternativeName>
    <alternativeName>
        <fullName evidence="11">Outer membrane cobalamin translocator</fullName>
    </alternativeName>
</protein>
<dbReference type="PROSITE" id="PS00430">
    <property type="entry name" value="TONB_DEPENDENT_REC_1"/>
    <property type="match status" value="1"/>
</dbReference>
<feature type="signal peptide" evidence="11">
    <location>
        <begin position="1"/>
        <end position="23"/>
    </location>
</feature>
<dbReference type="InterPro" id="IPR000531">
    <property type="entry name" value="Beta-barrel_TonB"/>
</dbReference>
<keyword evidence="9 11" id="KW-0472">Membrane</keyword>
<evidence type="ECO:0000256" key="5">
    <source>
        <dbReference type="ARBA" id="ARBA00022729"/>
    </source>
</evidence>